<dbReference type="Pfam" id="PF00126">
    <property type="entry name" value="HTH_1"/>
    <property type="match status" value="1"/>
</dbReference>
<dbReference type="InterPro" id="IPR050176">
    <property type="entry name" value="LTTR"/>
</dbReference>
<evidence type="ECO:0000256" key="3">
    <source>
        <dbReference type="ARBA" id="ARBA00023125"/>
    </source>
</evidence>
<dbReference type="Pfam" id="PF03466">
    <property type="entry name" value="LysR_substrate"/>
    <property type="match status" value="1"/>
</dbReference>
<dbReference type="FunFam" id="1.10.10.10:FF:000001">
    <property type="entry name" value="LysR family transcriptional regulator"/>
    <property type="match status" value="1"/>
</dbReference>
<proteinExistence type="inferred from homology"/>
<keyword evidence="3" id="KW-0238">DNA-binding</keyword>
<keyword evidence="2" id="KW-0805">Transcription regulation</keyword>
<dbReference type="InterPro" id="IPR005119">
    <property type="entry name" value="LysR_subst-bd"/>
</dbReference>
<dbReference type="Proteomes" id="UP001055460">
    <property type="component" value="Plasmid pA"/>
</dbReference>
<dbReference type="Gene3D" id="1.10.10.10">
    <property type="entry name" value="Winged helix-like DNA-binding domain superfamily/Winged helix DNA-binding domain"/>
    <property type="match status" value="1"/>
</dbReference>
<geneLocation type="plasmid" evidence="6 7">
    <name>pA</name>
</geneLocation>
<dbReference type="InterPro" id="IPR036388">
    <property type="entry name" value="WH-like_DNA-bd_sf"/>
</dbReference>
<feature type="domain" description="HTH lysR-type" evidence="5">
    <location>
        <begin position="6"/>
        <end position="63"/>
    </location>
</feature>
<evidence type="ECO:0000313" key="7">
    <source>
        <dbReference type="Proteomes" id="UP001055460"/>
    </source>
</evidence>
<keyword evidence="4" id="KW-0804">Transcription</keyword>
<dbReference type="InterPro" id="IPR000847">
    <property type="entry name" value="LysR_HTH_N"/>
</dbReference>
<keyword evidence="6" id="KW-0614">Plasmid</keyword>
<dbReference type="EMBL" id="CP098808">
    <property type="protein sequence ID" value="USJ26423.1"/>
    <property type="molecule type" value="Genomic_DNA"/>
</dbReference>
<sequence>MISDQIGIDLLRSFVAVCRQGSLNRVATQTGRTQSALSMQMRRLEDLLGRQLFTRTGRGVVPTPEGELFLGYATRMLALGDEAAARLRQADLSGGVRVGLAEEVATTALPEALGRLRRGYQEIRLDVVVEQCVALGKTWPEGDLDIMVVPTSVITADALTTWNVELQWVCATDYAFDETRPIDLVAFAAPCLWRRRMIETLADQGREHRVTFTSQSITALQAAIENGLGIGLLPPDAIRAGTMRALPASSAVPKPFAVQYGLFARDRRSAVVDCAISVLLEGLPIASRT</sequence>
<dbReference type="RefSeq" id="WP_252160825.1">
    <property type="nucleotide sequence ID" value="NZ_CP098808.1"/>
</dbReference>
<dbReference type="Gene3D" id="3.40.190.10">
    <property type="entry name" value="Periplasmic binding protein-like II"/>
    <property type="match status" value="2"/>
</dbReference>
<dbReference type="AlphaFoldDB" id="A0A9Q9DC70"/>
<dbReference type="GO" id="GO:0003700">
    <property type="term" value="F:DNA-binding transcription factor activity"/>
    <property type="evidence" value="ECO:0007669"/>
    <property type="project" value="InterPro"/>
</dbReference>
<evidence type="ECO:0000256" key="2">
    <source>
        <dbReference type="ARBA" id="ARBA00023015"/>
    </source>
</evidence>
<dbReference type="GO" id="GO:0003677">
    <property type="term" value="F:DNA binding"/>
    <property type="evidence" value="ECO:0007669"/>
    <property type="project" value="UniProtKB-KW"/>
</dbReference>
<reference evidence="6" key="1">
    <citation type="submission" date="2022-06" db="EMBL/GenBank/DDBJ databases">
        <title>Physiological and biochemical characterization and genomic elucidation of a strain of the genus Ensifer adhaerens M8 that combines arsenic oxidation and chromium reduction.</title>
        <authorList>
            <person name="Li X."/>
            <person name="Yu c."/>
        </authorList>
    </citation>
    <scope>NUCLEOTIDE SEQUENCE</scope>
    <source>
        <strain evidence="6">M8</strain>
        <plasmid evidence="6">pA</plasmid>
    </source>
</reference>
<dbReference type="PROSITE" id="PS50931">
    <property type="entry name" value="HTH_LYSR"/>
    <property type="match status" value="1"/>
</dbReference>
<comment type="similarity">
    <text evidence="1">Belongs to the LysR transcriptional regulatory family.</text>
</comment>
<protein>
    <submittedName>
        <fullName evidence="6">LysR substrate-binding domain-containing protein</fullName>
    </submittedName>
</protein>
<evidence type="ECO:0000256" key="4">
    <source>
        <dbReference type="ARBA" id="ARBA00023163"/>
    </source>
</evidence>
<dbReference type="SUPFAM" id="SSF53850">
    <property type="entry name" value="Periplasmic binding protein-like II"/>
    <property type="match status" value="1"/>
</dbReference>
<name>A0A9Q9DC70_ENSAD</name>
<organism evidence="6 7">
    <name type="scientific">Ensifer adhaerens</name>
    <name type="common">Sinorhizobium morelense</name>
    <dbReference type="NCBI Taxonomy" id="106592"/>
    <lineage>
        <taxon>Bacteria</taxon>
        <taxon>Pseudomonadati</taxon>
        <taxon>Pseudomonadota</taxon>
        <taxon>Alphaproteobacteria</taxon>
        <taxon>Hyphomicrobiales</taxon>
        <taxon>Rhizobiaceae</taxon>
        <taxon>Sinorhizobium/Ensifer group</taxon>
        <taxon>Ensifer</taxon>
    </lineage>
</organism>
<dbReference type="SUPFAM" id="SSF46785">
    <property type="entry name" value="Winged helix' DNA-binding domain"/>
    <property type="match status" value="1"/>
</dbReference>
<dbReference type="PRINTS" id="PR00039">
    <property type="entry name" value="HTHLYSR"/>
</dbReference>
<evidence type="ECO:0000256" key="1">
    <source>
        <dbReference type="ARBA" id="ARBA00009437"/>
    </source>
</evidence>
<dbReference type="PANTHER" id="PTHR30579">
    <property type="entry name" value="TRANSCRIPTIONAL REGULATOR"/>
    <property type="match status" value="1"/>
</dbReference>
<evidence type="ECO:0000313" key="6">
    <source>
        <dbReference type="EMBL" id="USJ26423.1"/>
    </source>
</evidence>
<dbReference type="PANTHER" id="PTHR30579:SF7">
    <property type="entry name" value="HTH-TYPE TRANSCRIPTIONAL REGULATOR LRHA-RELATED"/>
    <property type="match status" value="1"/>
</dbReference>
<dbReference type="InterPro" id="IPR036390">
    <property type="entry name" value="WH_DNA-bd_sf"/>
</dbReference>
<evidence type="ECO:0000259" key="5">
    <source>
        <dbReference type="PROSITE" id="PS50931"/>
    </source>
</evidence>
<accession>A0A9Q9DC70</accession>
<gene>
    <name evidence="6" type="ORF">NE863_20900</name>
</gene>